<reference evidence="1" key="1">
    <citation type="journal article" date="2019" name="bioRxiv">
        <title>The Genome of the Zebra Mussel, Dreissena polymorpha: A Resource for Invasive Species Research.</title>
        <authorList>
            <person name="McCartney M.A."/>
            <person name="Auch B."/>
            <person name="Kono T."/>
            <person name="Mallez S."/>
            <person name="Zhang Y."/>
            <person name="Obille A."/>
            <person name="Becker A."/>
            <person name="Abrahante J.E."/>
            <person name="Garbe J."/>
            <person name="Badalamenti J.P."/>
            <person name="Herman A."/>
            <person name="Mangelson H."/>
            <person name="Liachko I."/>
            <person name="Sullivan S."/>
            <person name="Sone E.D."/>
            <person name="Koren S."/>
            <person name="Silverstein K.A.T."/>
            <person name="Beckman K.B."/>
            <person name="Gohl D.M."/>
        </authorList>
    </citation>
    <scope>NUCLEOTIDE SEQUENCE</scope>
    <source>
        <strain evidence="1">Duluth1</strain>
        <tissue evidence="1">Whole animal</tissue>
    </source>
</reference>
<dbReference type="AlphaFoldDB" id="A0A9D4JT81"/>
<dbReference type="SUPFAM" id="SSF101898">
    <property type="entry name" value="NHL repeat"/>
    <property type="match status" value="1"/>
</dbReference>
<dbReference type="Gene3D" id="2.120.10.30">
    <property type="entry name" value="TolB, C-terminal domain"/>
    <property type="match status" value="1"/>
</dbReference>
<proteinExistence type="predicted"/>
<dbReference type="Proteomes" id="UP000828390">
    <property type="component" value="Unassembled WGS sequence"/>
</dbReference>
<name>A0A9D4JT81_DREPO</name>
<comment type="caution">
    <text evidence="1">The sequence shown here is derived from an EMBL/GenBank/DDBJ whole genome shotgun (WGS) entry which is preliminary data.</text>
</comment>
<evidence type="ECO:0000313" key="1">
    <source>
        <dbReference type="EMBL" id="KAH3819813.1"/>
    </source>
</evidence>
<evidence type="ECO:0000313" key="2">
    <source>
        <dbReference type="Proteomes" id="UP000828390"/>
    </source>
</evidence>
<gene>
    <name evidence="1" type="ORF">DPMN_121557</name>
</gene>
<sequence length="138" mass="15258">MLLSFSLIIVPKYFNHVFCFAVNRCAVSPTGDKLYITLEFKHRLLTLARDGSVLASFMDPELNLATGIHVTPAGHVLVCGENSRTILQVDSKGIKKLATLAKLMHVHPNPMSVCYNSNTDSIIVGIRGDNKILVYKMK</sequence>
<dbReference type="InterPro" id="IPR011042">
    <property type="entry name" value="6-blade_b-propeller_TolB-like"/>
</dbReference>
<protein>
    <submittedName>
        <fullName evidence="1">Uncharacterized protein</fullName>
    </submittedName>
</protein>
<organism evidence="1 2">
    <name type="scientific">Dreissena polymorpha</name>
    <name type="common">Zebra mussel</name>
    <name type="synonym">Mytilus polymorpha</name>
    <dbReference type="NCBI Taxonomy" id="45954"/>
    <lineage>
        <taxon>Eukaryota</taxon>
        <taxon>Metazoa</taxon>
        <taxon>Spiralia</taxon>
        <taxon>Lophotrochozoa</taxon>
        <taxon>Mollusca</taxon>
        <taxon>Bivalvia</taxon>
        <taxon>Autobranchia</taxon>
        <taxon>Heteroconchia</taxon>
        <taxon>Euheterodonta</taxon>
        <taxon>Imparidentia</taxon>
        <taxon>Neoheterodontei</taxon>
        <taxon>Myida</taxon>
        <taxon>Dreissenoidea</taxon>
        <taxon>Dreissenidae</taxon>
        <taxon>Dreissena</taxon>
    </lineage>
</organism>
<dbReference type="EMBL" id="JAIWYP010000005">
    <property type="protein sequence ID" value="KAH3819813.1"/>
    <property type="molecule type" value="Genomic_DNA"/>
</dbReference>
<accession>A0A9D4JT81</accession>
<keyword evidence="2" id="KW-1185">Reference proteome</keyword>
<reference evidence="1" key="2">
    <citation type="submission" date="2020-11" db="EMBL/GenBank/DDBJ databases">
        <authorList>
            <person name="McCartney M.A."/>
            <person name="Auch B."/>
            <person name="Kono T."/>
            <person name="Mallez S."/>
            <person name="Becker A."/>
            <person name="Gohl D.M."/>
            <person name="Silverstein K.A.T."/>
            <person name="Koren S."/>
            <person name="Bechman K.B."/>
            <person name="Herman A."/>
            <person name="Abrahante J.E."/>
            <person name="Garbe J."/>
        </authorList>
    </citation>
    <scope>NUCLEOTIDE SEQUENCE</scope>
    <source>
        <strain evidence="1">Duluth1</strain>
        <tissue evidence="1">Whole animal</tissue>
    </source>
</reference>